<dbReference type="Pfam" id="PF01244">
    <property type="entry name" value="Peptidase_M19"/>
    <property type="match status" value="1"/>
</dbReference>
<dbReference type="CDD" id="cd01301">
    <property type="entry name" value="rDP_like"/>
    <property type="match status" value="1"/>
</dbReference>
<dbReference type="Proteomes" id="UP000284219">
    <property type="component" value="Unassembled WGS sequence"/>
</dbReference>
<evidence type="ECO:0000313" key="2">
    <source>
        <dbReference type="Proteomes" id="UP000284219"/>
    </source>
</evidence>
<evidence type="ECO:0000313" key="1">
    <source>
        <dbReference type="EMBL" id="RKD24301.1"/>
    </source>
</evidence>
<dbReference type="GO" id="GO:0006508">
    <property type="term" value="P:proteolysis"/>
    <property type="evidence" value="ECO:0007669"/>
    <property type="project" value="InterPro"/>
</dbReference>
<protein>
    <submittedName>
        <fullName evidence="1">Dipeptidase</fullName>
    </submittedName>
</protein>
<dbReference type="EMBL" id="MCHY01000008">
    <property type="protein sequence ID" value="RKD24301.1"/>
    <property type="molecule type" value="Genomic_DNA"/>
</dbReference>
<dbReference type="SUPFAM" id="SSF51556">
    <property type="entry name" value="Metallo-dependent hydrolases"/>
    <property type="match status" value="1"/>
</dbReference>
<dbReference type="GO" id="GO:0070573">
    <property type="term" value="F:metallodipeptidase activity"/>
    <property type="evidence" value="ECO:0007669"/>
    <property type="project" value="InterPro"/>
</dbReference>
<keyword evidence="2" id="KW-1185">Reference proteome</keyword>
<dbReference type="RefSeq" id="WP_120189594.1">
    <property type="nucleotide sequence ID" value="NZ_MCHY01000008.1"/>
</dbReference>
<dbReference type="PANTHER" id="PTHR10443">
    <property type="entry name" value="MICROSOMAL DIPEPTIDASE"/>
    <property type="match status" value="1"/>
</dbReference>
<gene>
    <name evidence="1" type="ORF">BEP19_07840</name>
</gene>
<dbReference type="InterPro" id="IPR032466">
    <property type="entry name" value="Metal_Hydrolase"/>
</dbReference>
<dbReference type="PROSITE" id="PS51365">
    <property type="entry name" value="RENAL_DIPEPTIDASE_2"/>
    <property type="match status" value="1"/>
</dbReference>
<comment type="caution">
    <text evidence="1">The sequence shown here is derived from an EMBL/GenBank/DDBJ whole genome shotgun (WGS) entry which is preliminary data.</text>
</comment>
<dbReference type="PANTHER" id="PTHR10443:SF12">
    <property type="entry name" value="DIPEPTIDASE"/>
    <property type="match status" value="1"/>
</dbReference>
<accession>A0A419SJU0</accession>
<dbReference type="Gene3D" id="3.20.20.140">
    <property type="entry name" value="Metal-dependent hydrolases"/>
    <property type="match status" value="1"/>
</dbReference>
<dbReference type="OrthoDB" id="9804920at2"/>
<dbReference type="AlphaFoldDB" id="A0A419SJU0"/>
<dbReference type="InterPro" id="IPR008257">
    <property type="entry name" value="Pept_M19"/>
</dbReference>
<reference evidence="1 2" key="1">
    <citation type="submission" date="2016-08" db="EMBL/GenBank/DDBJ databases">
        <title>Novel Firmicute Genomes.</title>
        <authorList>
            <person name="Poppleton D.I."/>
            <person name="Gribaldo S."/>
        </authorList>
    </citation>
    <scope>NUCLEOTIDE SEQUENCE [LARGE SCALE GENOMIC DNA]</scope>
    <source>
        <strain evidence="1 2">RAOx-1</strain>
    </source>
</reference>
<sequence>MKIIDAHCDTLMKMTQNESLSFYRGDEQLQTQFDYMERSDVILQVFALYTPPSIPISARFQFTLKMIDAFYERIVKPGKIAPIYSTDDIDRLFESSTRHRGGMLSLEGAEALQGELVNLRILHRLGLRALGFTWNHRNEAADGVEEPNPSGLSQFGRSLLREANRLGILLDVSHLSEKGFWDVIERSEAPILASHSNCKKVYDHQRNLTDEQLRAIISKQGVIGLTFVPQFIHRRARVKIKDLLAHVDHVLSIGGENHLAFGSDFDGISRTMSDLEHTGYYYLVVNELVKRYPEEQVKKWLHGNWRRLFSTVLP</sequence>
<organism evidence="1 2">
    <name type="scientific">Ammoniphilus oxalaticus</name>
    <dbReference type="NCBI Taxonomy" id="66863"/>
    <lineage>
        <taxon>Bacteria</taxon>
        <taxon>Bacillati</taxon>
        <taxon>Bacillota</taxon>
        <taxon>Bacilli</taxon>
        <taxon>Bacillales</taxon>
        <taxon>Paenibacillaceae</taxon>
        <taxon>Aneurinibacillus group</taxon>
        <taxon>Ammoniphilus</taxon>
    </lineage>
</organism>
<proteinExistence type="predicted"/>
<name>A0A419SJU0_9BACL</name>